<keyword evidence="4 6" id="KW-0808">Transferase</keyword>
<dbReference type="Gene3D" id="3.40.1010.10">
    <property type="entry name" value="Cobalt-precorrin-4 Transmethylase, Domain 1"/>
    <property type="match status" value="1"/>
</dbReference>
<evidence type="ECO:0000313" key="11">
    <source>
        <dbReference type="Proteomes" id="UP000321317"/>
    </source>
</evidence>
<comment type="caution">
    <text evidence="8">The sequence shown here is derived from an EMBL/GenBank/DDBJ whole genome shotgun (WGS) entry which is preliminary data.</text>
</comment>
<gene>
    <name evidence="6 8" type="primary">rsmI</name>
    <name evidence="8" type="ORF">FDW42_04440</name>
    <name evidence="9" type="ORF">FVD16_08115</name>
</gene>
<dbReference type="InterPro" id="IPR000878">
    <property type="entry name" value="4pyrrol_Mease"/>
</dbReference>
<sequence length="277" mass="31266">MLYFIPTPIGNLGDISLRSLELLNVCRFVFCEDTRVCKHLIALLNERFQTSIKPYKILSLHSHNEKEVLEKLDLELFKDNVAYLSDAGMPGISDPGFALVQFALKHKLSYEVLPGANAALVALVSSNLCEKEFIFLGFLANKGKERQKDIENLLSNPYPSVLYESPKRILSLVQNIAKLEPEKELFAMKEISKKFQTSFRGRAKNLAKELESVNLSGEWVLVVAKSLHNFAHNSLCEEDILALDLPLKVKSKLLAKMSGKNSKELYQKLLLSQNEVK</sequence>
<dbReference type="GO" id="GO:0070677">
    <property type="term" value="F:rRNA (cytosine-2'-O-)-methyltransferase activity"/>
    <property type="evidence" value="ECO:0007669"/>
    <property type="project" value="UniProtKB-UniRule"/>
</dbReference>
<dbReference type="SUPFAM" id="SSF53790">
    <property type="entry name" value="Tetrapyrrole methylase"/>
    <property type="match status" value="1"/>
</dbReference>
<dbReference type="HAMAP" id="MF_01877">
    <property type="entry name" value="16SrRNA_methyltr_I"/>
    <property type="match status" value="1"/>
</dbReference>
<comment type="catalytic activity">
    <reaction evidence="6">
        <text>cytidine(1402) in 16S rRNA + S-adenosyl-L-methionine = 2'-O-methylcytidine(1402) in 16S rRNA + S-adenosyl-L-homocysteine + H(+)</text>
        <dbReference type="Rhea" id="RHEA:42924"/>
        <dbReference type="Rhea" id="RHEA-COMP:10285"/>
        <dbReference type="Rhea" id="RHEA-COMP:10286"/>
        <dbReference type="ChEBI" id="CHEBI:15378"/>
        <dbReference type="ChEBI" id="CHEBI:57856"/>
        <dbReference type="ChEBI" id="CHEBI:59789"/>
        <dbReference type="ChEBI" id="CHEBI:74495"/>
        <dbReference type="ChEBI" id="CHEBI:82748"/>
        <dbReference type="EC" id="2.1.1.198"/>
    </reaction>
</comment>
<comment type="similarity">
    <text evidence="6">Belongs to the methyltransferase superfamily. RsmI family.</text>
</comment>
<evidence type="ECO:0000256" key="5">
    <source>
        <dbReference type="ARBA" id="ARBA00022691"/>
    </source>
</evidence>
<evidence type="ECO:0000256" key="4">
    <source>
        <dbReference type="ARBA" id="ARBA00022679"/>
    </source>
</evidence>
<dbReference type="InterPro" id="IPR014777">
    <property type="entry name" value="4pyrrole_Mease_sub1"/>
</dbReference>
<dbReference type="Gene3D" id="3.30.950.10">
    <property type="entry name" value="Methyltransferase, Cobalt-precorrin-4 Transmethylase, Domain 2"/>
    <property type="match status" value="1"/>
</dbReference>
<dbReference type="RefSeq" id="WP_082200411.1">
    <property type="nucleotide sequence ID" value="NZ_CAUWMG010000001.1"/>
</dbReference>
<evidence type="ECO:0000313" key="9">
    <source>
        <dbReference type="EMBL" id="TXK56355.1"/>
    </source>
</evidence>
<feature type="domain" description="Tetrapyrrole methylase" evidence="7">
    <location>
        <begin position="1"/>
        <end position="206"/>
    </location>
</feature>
<keyword evidence="3 6" id="KW-0489">Methyltransferase</keyword>
<name>A0AAX2UJ58_9BACT</name>
<dbReference type="InterPro" id="IPR008189">
    <property type="entry name" value="rRNA_ssu_MeTfrase_I"/>
</dbReference>
<evidence type="ECO:0000313" key="8">
    <source>
        <dbReference type="EMBL" id="TNB57761.1"/>
    </source>
</evidence>
<evidence type="ECO:0000256" key="6">
    <source>
        <dbReference type="HAMAP-Rule" id="MF_01877"/>
    </source>
</evidence>
<proteinExistence type="inferred from homology"/>
<evidence type="ECO:0000259" key="7">
    <source>
        <dbReference type="Pfam" id="PF00590"/>
    </source>
</evidence>
<keyword evidence="11" id="KW-1185">Reference proteome</keyword>
<comment type="function">
    <text evidence="6">Catalyzes the 2'-O-methylation of the ribose of cytidine 1402 (C1402) in 16S rRNA.</text>
</comment>
<organism evidence="8 10">
    <name type="scientific">Campylobacter helveticus</name>
    <dbReference type="NCBI Taxonomy" id="28898"/>
    <lineage>
        <taxon>Bacteria</taxon>
        <taxon>Pseudomonadati</taxon>
        <taxon>Campylobacterota</taxon>
        <taxon>Epsilonproteobacteria</taxon>
        <taxon>Campylobacterales</taxon>
        <taxon>Campylobacteraceae</taxon>
        <taxon>Campylobacter</taxon>
    </lineage>
</organism>
<evidence type="ECO:0000256" key="2">
    <source>
        <dbReference type="ARBA" id="ARBA00022552"/>
    </source>
</evidence>
<keyword evidence="1 6" id="KW-0963">Cytoplasm</keyword>
<reference evidence="8 10" key="1">
    <citation type="submission" date="2019-05" db="EMBL/GenBank/DDBJ databases">
        <title>Draft genomes of eight strains of Campylobacter helveticus isolated from cats and a dog in New Zealand.</title>
        <authorList>
            <person name="Bojanic K."/>
            <person name="Midwinter A.C."/>
            <person name="Biggs P.J."/>
            <person name="Acke E."/>
            <person name="Cornelius A.J."/>
            <person name="Marshall J.C."/>
        </authorList>
    </citation>
    <scope>NUCLEOTIDE SEQUENCE [LARGE SCALE GENOMIC DNA]</scope>
    <source>
        <strain evidence="8 10">ACP123b</strain>
    </source>
</reference>
<evidence type="ECO:0000256" key="3">
    <source>
        <dbReference type="ARBA" id="ARBA00022603"/>
    </source>
</evidence>
<dbReference type="InterPro" id="IPR014776">
    <property type="entry name" value="4pyrrole_Mease_sub2"/>
</dbReference>
<evidence type="ECO:0000313" key="10">
    <source>
        <dbReference type="Proteomes" id="UP000306813"/>
    </source>
</evidence>
<dbReference type="AlphaFoldDB" id="A0AAX2UJ58"/>
<dbReference type="GeneID" id="52037402"/>
<dbReference type="Pfam" id="PF00590">
    <property type="entry name" value="TP_methylase"/>
    <property type="match status" value="1"/>
</dbReference>
<dbReference type="Proteomes" id="UP000306813">
    <property type="component" value="Unassembled WGS sequence"/>
</dbReference>
<keyword evidence="5 6" id="KW-0949">S-adenosyl-L-methionine</keyword>
<dbReference type="InterPro" id="IPR035996">
    <property type="entry name" value="4pyrrol_Methylase_sf"/>
</dbReference>
<dbReference type="CDD" id="cd11648">
    <property type="entry name" value="RsmI"/>
    <property type="match status" value="1"/>
</dbReference>
<protein>
    <recommendedName>
        <fullName evidence="6">Ribosomal RNA small subunit methyltransferase I</fullName>
        <ecNumber evidence="6">2.1.1.198</ecNumber>
    </recommendedName>
    <alternativeName>
        <fullName evidence="6">16S rRNA 2'-O-ribose C1402 methyltransferase</fullName>
    </alternativeName>
    <alternativeName>
        <fullName evidence="6">rRNA (cytidine-2'-O-)-methyltransferase RsmI</fullName>
    </alternativeName>
</protein>
<dbReference type="KEGG" id="chv:CHELV3228_1497"/>
<comment type="subcellular location">
    <subcellularLocation>
        <location evidence="6">Cytoplasm</location>
    </subcellularLocation>
</comment>
<dbReference type="InterPro" id="IPR018063">
    <property type="entry name" value="SAM_MeTrfase_RsmI_CS"/>
</dbReference>
<dbReference type="Proteomes" id="UP000321317">
    <property type="component" value="Unassembled WGS sequence"/>
</dbReference>
<evidence type="ECO:0000256" key="1">
    <source>
        <dbReference type="ARBA" id="ARBA00022490"/>
    </source>
</evidence>
<dbReference type="NCBIfam" id="TIGR00096">
    <property type="entry name" value="16S rRNA (cytidine(1402)-2'-O)-methyltransferase"/>
    <property type="match status" value="1"/>
</dbReference>
<dbReference type="EMBL" id="VDBS01000034">
    <property type="protein sequence ID" value="TNB57761.1"/>
    <property type="molecule type" value="Genomic_DNA"/>
</dbReference>
<dbReference type="PROSITE" id="PS01296">
    <property type="entry name" value="RSMI"/>
    <property type="match status" value="1"/>
</dbReference>
<dbReference type="PANTHER" id="PTHR46111:SF1">
    <property type="entry name" value="RIBOSOMAL RNA SMALL SUBUNIT METHYLTRANSFERASE I"/>
    <property type="match status" value="1"/>
</dbReference>
<dbReference type="EMBL" id="VRMA01000063">
    <property type="protein sequence ID" value="TXK56355.1"/>
    <property type="molecule type" value="Genomic_DNA"/>
</dbReference>
<dbReference type="PANTHER" id="PTHR46111">
    <property type="entry name" value="RIBOSOMAL RNA SMALL SUBUNIT METHYLTRANSFERASE I"/>
    <property type="match status" value="1"/>
</dbReference>
<dbReference type="EC" id="2.1.1.198" evidence="6"/>
<reference evidence="9 11" key="2">
    <citation type="submission" date="2019-08" db="EMBL/GenBank/DDBJ databases">
        <title>Rapid identification of Enteric Bacteria from Whole Genome Sequences (WGS) using Average Nucleotide Identity (ANI).</title>
        <authorList>
            <person name="Lane C."/>
        </authorList>
    </citation>
    <scope>NUCLEOTIDE SEQUENCE [LARGE SCALE GENOMIC DNA]</scope>
    <source>
        <strain evidence="9 11">D4984</strain>
    </source>
</reference>
<dbReference type="PIRSF" id="PIRSF005917">
    <property type="entry name" value="MTase_YraL"/>
    <property type="match status" value="1"/>
</dbReference>
<keyword evidence="2 6" id="KW-0698">rRNA processing</keyword>
<dbReference type="GO" id="GO:0005737">
    <property type="term" value="C:cytoplasm"/>
    <property type="evidence" value="ECO:0007669"/>
    <property type="project" value="UniProtKB-SubCell"/>
</dbReference>
<accession>A0AAX2UJ58</accession>